<evidence type="ECO:0000313" key="1">
    <source>
        <dbReference type="EMBL" id="MUB63016.1"/>
    </source>
</evidence>
<comment type="caution">
    <text evidence="1">The sequence shown here is derived from an EMBL/GenBank/DDBJ whole genome shotgun (WGS) entry which is preliminary data.</text>
</comment>
<dbReference type="Proteomes" id="UP000434223">
    <property type="component" value="Unassembled WGS sequence"/>
</dbReference>
<evidence type="ECO:0008006" key="3">
    <source>
        <dbReference type="Google" id="ProtNLM"/>
    </source>
</evidence>
<sequence length="352" mass="40853">MIRKKLNYEGVIKVAEQDYYMKILLEDRDRFADFINVNVFHGKQVLAADKLSLLKNEAGIVVVDEDGVKRTIQRRRDVVMKAEFGAYFCVVASENQGKVHYGMAVREMMYDALDYTEQIRKIEEKHRAEGDKLEGADFLSHVTKADRLIPVVTLTLYYGNEAWDGPKSLYEMMGIDEGWEETALVKKCLPDYKINLIDIREGEKLDQYKTSLQHVFGLVKYNKSKQKLYEYTRVHREEINRMDRESKAAALALIGEQKRLQKILESKREEEMDMCQAIDELIADGEVRGEVRGILMGMEKTKINFIRKQYKKQLSSSQIANILDLDERYVEKVIKLFKQYPAGSDDEIAGYL</sequence>
<gene>
    <name evidence="1" type="ORF">GNE07_08080</name>
</gene>
<evidence type="ECO:0000313" key="2">
    <source>
        <dbReference type="Proteomes" id="UP000434223"/>
    </source>
</evidence>
<proteinExistence type="predicted"/>
<dbReference type="AlphaFoldDB" id="A0AAW9WEC6"/>
<protein>
    <recommendedName>
        <fullName evidence="3">Transposase, YhgA-like</fullName>
    </recommendedName>
</protein>
<reference evidence="1 2" key="1">
    <citation type="submission" date="2019-09" db="EMBL/GenBank/DDBJ databases">
        <title>Draft genome sequencing of Hungatella hathewayi 123Y-2.</title>
        <authorList>
            <person name="Lv Q."/>
            <person name="Li S."/>
        </authorList>
    </citation>
    <scope>NUCLEOTIDE SEQUENCE [LARGE SCALE GENOMIC DNA]</scope>
    <source>
        <strain evidence="1 2">123Y-2</strain>
    </source>
</reference>
<accession>A0AAW9WEC6</accession>
<name>A0AAW9WEC6_9FIRM</name>
<organism evidence="1 2">
    <name type="scientific">Hungatella hathewayi</name>
    <dbReference type="NCBI Taxonomy" id="154046"/>
    <lineage>
        <taxon>Bacteria</taxon>
        <taxon>Bacillati</taxon>
        <taxon>Bacillota</taxon>
        <taxon>Clostridia</taxon>
        <taxon>Lachnospirales</taxon>
        <taxon>Lachnospiraceae</taxon>
        <taxon>Hungatella</taxon>
    </lineage>
</organism>
<dbReference type="EMBL" id="WNME01000004">
    <property type="protein sequence ID" value="MUB63016.1"/>
    <property type="molecule type" value="Genomic_DNA"/>
</dbReference>